<keyword evidence="1" id="KW-1133">Transmembrane helix</keyword>
<dbReference type="AlphaFoldDB" id="A0A0K2UDB2"/>
<keyword evidence="1" id="KW-0472">Membrane</keyword>
<protein>
    <submittedName>
        <fullName evidence="2">Uncharacterized protein</fullName>
    </submittedName>
</protein>
<dbReference type="EMBL" id="HACA01018883">
    <property type="protein sequence ID" value="CDW36244.1"/>
    <property type="molecule type" value="Transcribed_RNA"/>
</dbReference>
<proteinExistence type="predicted"/>
<sequence length="45" mass="5240">MKNISYTFYLSILICDYSLSSYIHIYIYIVGSETECSTKVHFGHV</sequence>
<feature type="transmembrane region" description="Helical" evidence="1">
    <location>
        <begin position="6"/>
        <end position="29"/>
    </location>
</feature>
<name>A0A0K2UDB2_LEPSM</name>
<accession>A0A0K2UDB2</accession>
<reference evidence="2" key="1">
    <citation type="submission" date="2014-05" db="EMBL/GenBank/DDBJ databases">
        <authorList>
            <person name="Chronopoulou M."/>
        </authorList>
    </citation>
    <scope>NUCLEOTIDE SEQUENCE</scope>
    <source>
        <tissue evidence="2">Whole organism</tissue>
    </source>
</reference>
<evidence type="ECO:0000256" key="1">
    <source>
        <dbReference type="SAM" id="Phobius"/>
    </source>
</evidence>
<organism evidence="2">
    <name type="scientific">Lepeophtheirus salmonis</name>
    <name type="common">Salmon louse</name>
    <name type="synonym">Caligus salmonis</name>
    <dbReference type="NCBI Taxonomy" id="72036"/>
    <lineage>
        <taxon>Eukaryota</taxon>
        <taxon>Metazoa</taxon>
        <taxon>Ecdysozoa</taxon>
        <taxon>Arthropoda</taxon>
        <taxon>Crustacea</taxon>
        <taxon>Multicrustacea</taxon>
        <taxon>Hexanauplia</taxon>
        <taxon>Copepoda</taxon>
        <taxon>Siphonostomatoida</taxon>
        <taxon>Caligidae</taxon>
        <taxon>Lepeophtheirus</taxon>
    </lineage>
</organism>
<keyword evidence="1" id="KW-0812">Transmembrane</keyword>
<evidence type="ECO:0000313" key="2">
    <source>
        <dbReference type="EMBL" id="CDW36244.1"/>
    </source>
</evidence>